<name>A0A0A9HDA4_ARUDO</name>
<organism evidence="1">
    <name type="scientific">Arundo donax</name>
    <name type="common">Giant reed</name>
    <name type="synonym">Donax arundinaceus</name>
    <dbReference type="NCBI Taxonomy" id="35708"/>
    <lineage>
        <taxon>Eukaryota</taxon>
        <taxon>Viridiplantae</taxon>
        <taxon>Streptophyta</taxon>
        <taxon>Embryophyta</taxon>
        <taxon>Tracheophyta</taxon>
        <taxon>Spermatophyta</taxon>
        <taxon>Magnoliopsida</taxon>
        <taxon>Liliopsida</taxon>
        <taxon>Poales</taxon>
        <taxon>Poaceae</taxon>
        <taxon>PACMAD clade</taxon>
        <taxon>Arundinoideae</taxon>
        <taxon>Arundineae</taxon>
        <taxon>Arundo</taxon>
    </lineage>
</organism>
<proteinExistence type="predicted"/>
<protein>
    <submittedName>
        <fullName evidence="1">Uncharacterized protein</fullName>
    </submittedName>
</protein>
<accession>A0A0A9HDA4</accession>
<reference evidence="1" key="2">
    <citation type="journal article" date="2015" name="Data Brief">
        <title>Shoot transcriptome of the giant reed, Arundo donax.</title>
        <authorList>
            <person name="Barrero R.A."/>
            <person name="Guerrero F.D."/>
            <person name="Moolhuijzen P."/>
            <person name="Goolsby J.A."/>
            <person name="Tidwell J."/>
            <person name="Bellgard S.E."/>
            <person name="Bellgard M.I."/>
        </authorList>
    </citation>
    <scope>NUCLEOTIDE SEQUENCE</scope>
    <source>
        <tissue evidence="1">Shoot tissue taken approximately 20 cm above the soil surface</tissue>
    </source>
</reference>
<dbReference type="EMBL" id="GBRH01164092">
    <property type="protein sequence ID" value="JAE33804.1"/>
    <property type="molecule type" value="Transcribed_RNA"/>
</dbReference>
<evidence type="ECO:0000313" key="1">
    <source>
        <dbReference type="EMBL" id="JAE33804.1"/>
    </source>
</evidence>
<sequence length="17" mass="1875">MTKKIGANSSFQMSCEI</sequence>
<reference evidence="1" key="1">
    <citation type="submission" date="2014-09" db="EMBL/GenBank/DDBJ databases">
        <authorList>
            <person name="Magalhaes I.L.F."/>
            <person name="Oliveira U."/>
            <person name="Santos F.R."/>
            <person name="Vidigal T.H.D.A."/>
            <person name="Brescovit A.D."/>
            <person name="Santos A.J."/>
        </authorList>
    </citation>
    <scope>NUCLEOTIDE SEQUENCE</scope>
    <source>
        <tissue evidence="1">Shoot tissue taken approximately 20 cm above the soil surface</tissue>
    </source>
</reference>
<dbReference type="AlphaFoldDB" id="A0A0A9HDA4"/>